<dbReference type="Pfam" id="PF00308">
    <property type="entry name" value="Bac_DnaA"/>
    <property type="match status" value="1"/>
</dbReference>
<accession>A0A9D7K0P5</accession>
<dbReference type="Gene3D" id="1.10.8.60">
    <property type="match status" value="1"/>
</dbReference>
<dbReference type="GO" id="GO:0005886">
    <property type="term" value="C:plasma membrane"/>
    <property type="evidence" value="ECO:0007669"/>
    <property type="project" value="TreeGrafter"/>
</dbReference>
<dbReference type="InterPro" id="IPR055199">
    <property type="entry name" value="Hda_lid"/>
</dbReference>
<dbReference type="GO" id="GO:0003688">
    <property type="term" value="F:DNA replication origin binding"/>
    <property type="evidence" value="ECO:0007669"/>
    <property type="project" value="TreeGrafter"/>
</dbReference>
<evidence type="ECO:0000259" key="2">
    <source>
        <dbReference type="Pfam" id="PF22688"/>
    </source>
</evidence>
<evidence type="ECO:0000313" key="3">
    <source>
        <dbReference type="EMBL" id="MBK8523209.1"/>
    </source>
</evidence>
<proteinExistence type="predicted"/>
<feature type="domain" description="Hda lid" evidence="2">
    <location>
        <begin position="154"/>
        <end position="218"/>
    </location>
</feature>
<name>A0A9D7K0P5_9PROT</name>
<dbReference type="GO" id="GO:0006270">
    <property type="term" value="P:DNA replication initiation"/>
    <property type="evidence" value="ECO:0007669"/>
    <property type="project" value="TreeGrafter"/>
</dbReference>
<dbReference type="GO" id="GO:0032297">
    <property type="term" value="P:negative regulation of DNA-templated DNA replication initiation"/>
    <property type="evidence" value="ECO:0007669"/>
    <property type="project" value="InterPro"/>
</dbReference>
<dbReference type="Pfam" id="PF22688">
    <property type="entry name" value="Hda_lid"/>
    <property type="match status" value="1"/>
</dbReference>
<feature type="domain" description="Chromosomal replication initiator protein DnaA ATPAse" evidence="1">
    <location>
        <begin position="19"/>
        <end position="71"/>
    </location>
</feature>
<comment type="caution">
    <text evidence="3">The sequence shown here is derived from an EMBL/GenBank/DDBJ whole genome shotgun (WGS) entry which is preliminary data.</text>
</comment>
<sequence length="226" mass="24532">MRQTNRQLLLNLIPDSPPTLENFAAGGNADALTALAAWLSAENREPCLFLWGEAGAGKTHLLRACGAAYVDAAVTPALDTLPADATFIAIDNVEALDGDGQIALFNHFNRLRATGGRLLASAEAPPLQLSAMLREDLRTRLGSGLIFRLRPLSDAEKIATLTAQAEQRGMRLSPEALDYVLARAPRDMRSLAAFLAALDRYSLEHKRPLTLPLLREVLQASQEDRP</sequence>
<protein>
    <submittedName>
        <fullName evidence="3">DnaA regulatory inactivator Hda</fullName>
    </submittedName>
</protein>
<dbReference type="AlphaFoldDB" id="A0A9D7K0P5"/>
<dbReference type="InterPro" id="IPR017788">
    <property type="entry name" value="Hda"/>
</dbReference>
<gene>
    <name evidence="3" type="primary">hda</name>
    <name evidence="3" type="ORF">IPL58_03235</name>
</gene>
<evidence type="ECO:0000313" key="4">
    <source>
        <dbReference type="Proteomes" id="UP000886689"/>
    </source>
</evidence>
<dbReference type="PANTHER" id="PTHR30050:SF5">
    <property type="entry name" value="DNAA REGULATORY INACTIVATOR HDA"/>
    <property type="match status" value="1"/>
</dbReference>
<dbReference type="Gene3D" id="3.40.50.300">
    <property type="entry name" value="P-loop containing nucleotide triphosphate hydrolases"/>
    <property type="match status" value="1"/>
</dbReference>
<dbReference type="SUPFAM" id="SSF52540">
    <property type="entry name" value="P-loop containing nucleoside triphosphate hydrolases"/>
    <property type="match status" value="1"/>
</dbReference>
<dbReference type="NCBIfam" id="TIGR03420">
    <property type="entry name" value="DnaA_homol_Hda"/>
    <property type="match status" value="1"/>
</dbReference>
<dbReference type="PANTHER" id="PTHR30050">
    <property type="entry name" value="CHROMOSOMAL REPLICATION INITIATOR PROTEIN DNAA"/>
    <property type="match status" value="1"/>
</dbReference>
<dbReference type="Proteomes" id="UP000886689">
    <property type="component" value="Unassembled WGS sequence"/>
</dbReference>
<evidence type="ECO:0000259" key="1">
    <source>
        <dbReference type="Pfam" id="PF00308"/>
    </source>
</evidence>
<organism evidence="3 4">
    <name type="scientific">Candidatus Proximibacter danicus</name>
    <dbReference type="NCBI Taxonomy" id="2954365"/>
    <lineage>
        <taxon>Bacteria</taxon>
        <taxon>Pseudomonadati</taxon>
        <taxon>Pseudomonadota</taxon>
        <taxon>Betaproteobacteria</taxon>
        <taxon>Candidatus Proximibacter</taxon>
    </lineage>
</organism>
<reference evidence="3" key="1">
    <citation type="submission" date="2020-10" db="EMBL/GenBank/DDBJ databases">
        <title>Connecting structure to function with the recovery of over 1000 high-quality activated sludge metagenome-assembled genomes encoding full-length rRNA genes using long-read sequencing.</title>
        <authorList>
            <person name="Singleton C.M."/>
            <person name="Petriglieri F."/>
            <person name="Kristensen J.M."/>
            <person name="Kirkegaard R.H."/>
            <person name="Michaelsen T.Y."/>
            <person name="Andersen M.H."/>
            <person name="Karst S.M."/>
            <person name="Dueholm M.S."/>
            <person name="Nielsen P.H."/>
            <person name="Albertsen M."/>
        </authorList>
    </citation>
    <scope>NUCLEOTIDE SEQUENCE</scope>
    <source>
        <strain evidence="3">Hirt_18-Q3-R61-65_BATAC.395</strain>
    </source>
</reference>
<dbReference type="InterPro" id="IPR027417">
    <property type="entry name" value="P-loop_NTPase"/>
</dbReference>
<dbReference type="EMBL" id="JADJUC010000002">
    <property type="protein sequence ID" value="MBK8523209.1"/>
    <property type="molecule type" value="Genomic_DNA"/>
</dbReference>
<dbReference type="InterPro" id="IPR013317">
    <property type="entry name" value="DnaA_dom"/>
</dbReference>